<dbReference type="AlphaFoldDB" id="A0A1X7UE12"/>
<sequence length="347" mass="40208">MVYGTFDFDVFENDNISFCVMPKATVLDMLILKYVSTFYAFFLIIATIVVLKLNSFYACIKFCHKCGKRNIRGSVINGLTAFLVLSYYRCLIITMKILFPSYISIAHQKIYVPFYNGNLSFMKDSHLMYAIPALLCFVCIILPPPLLLIFEPLLIQFSGRINLRRNRLTYTLHILRMKMKPFLDSFQGCFRDNCRSFAGLFFLYRILIVPGEYLNGLAWNNSYEGAILFLVLLLHSMCHPFQNWHHNQLDIFLLVDLLMINFLMGIEYLIFIHKPSEANFRDDKITEKFIGVLILVLILIPLGYLLVYAYKKVFPKTNHAVSNNNECSDSLPARLLDSQVDNYGSFN</sequence>
<feature type="transmembrane region" description="Helical" evidence="1">
    <location>
        <begin position="127"/>
        <end position="150"/>
    </location>
</feature>
<name>A0A1X7UE12_AMPQE</name>
<feature type="transmembrane region" description="Helical" evidence="1">
    <location>
        <begin position="290"/>
        <end position="310"/>
    </location>
</feature>
<proteinExistence type="predicted"/>
<organism evidence="2">
    <name type="scientific">Amphimedon queenslandica</name>
    <name type="common">Sponge</name>
    <dbReference type="NCBI Taxonomy" id="400682"/>
    <lineage>
        <taxon>Eukaryota</taxon>
        <taxon>Metazoa</taxon>
        <taxon>Porifera</taxon>
        <taxon>Demospongiae</taxon>
        <taxon>Heteroscleromorpha</taxon>
        <taxon>Haplosclerida</taxon>
        <taxon>Niphatidae</taxon>
        <taxon>Amphimedon</taxon>
    </lineage>
</organism>
<protein>
    <submittedName>
        <fullName evidence="2">Uncharacterized protein</fullName>
    </submittedName>
</protein>
<dbReference type="EnsemblMetazoa" id="Aqu2.1.25885_001">
    <property type="protein sequence ID" value="Aqu2.1.25885_001"/>
    <property type="gene ID" value="Aqu2.1.25885"/>
</dbReference>
<keyword evidence="1" id="KW-0472">Membrane</keyword>
<feature type="transmembrane region" description="Helical" evidence="1">
    <location>
        <begin position="38"/>
        <end position="60"/>
    </location>
</feature>
<feature type="transmembrane region" description="Helical" evidence="1">
    <location>
        <begin position="251"/>
        <end position="270"/>
    </location>
</feature>
<evidence type="ECO:0000256" key="1">
    <source>
        <dbReference type="SAM" id="Phobius"/>
    </source>
</evidence>
<feature type="transmembrane region" description="Helical" evidence="1">
    <location>
        <begin position="81"/>
        <end position="107"/>
    </location>
</feature>
<keyword evidence="1" id="KW-1133">Transmembrane helix</keyword>
<dbReference type="InParanoid" id="A0A1X7UE12"/>
<reference evidence="2" key="1">
    <citation type="submission" date="2017-05" db="UniProtKB">
        <authorList>
            <consortium name="EnsemblMetazoa"/>
        </authorList>
    </citation>
    <scope>IDENTIFICATION</scope>
</reference>
<evidence type="ECO:0000313" key="2">
    <source>
        <dbReference type="EnsemblMetazoa" id="Aqu2.1.25885_001"/>
    </source>
</evidence>
<keyword evidence="1" id="KW-0812">Transmembrane</keyword>
<accession>A0A1X7UE12</accession>
<dbReference type="OrthoDB" id="5989148at2759"/>